<accession>A0A4U0SBQ0</accession>
<dbReference type="NCBIfam" id="NF033679">
    <property type="entry name" value="DNRLRE_dom"/>
    <property type="match status" value="1"/>
</dbReference>
<proteinExistence type="predicted"/>
<gene>
    <name evidence="2" type="ORF">FCI23_30145</name>
</gene>
<feature type="compositionally biased region" description="Low complexity" evidence="1">
    <location>
        <begin position="1558"/>
        <end position="1571"/>
    </location>
</feature>
<dbReference type="Gene3D" id="2.180.10.10">
    <property type="entry name" value="RHS repeat-associated core"/>
    <property type="match status" value="2"/>
</dbReference>
<dbReference type="PANTHER" id="PTHR32305:SF15">
    <property type="entry name" value="PROTEIN RHSA-RELATED"/>
    <property type="match status" value="1"/>
</dbReference>
<evidence type="ECO:0000256" key="1">
    <source>
        <dbReference type="SAM" id="MobiDB-lite"/>
    </source>
</evidence>
<feature type="region of interest" description="Disordered" evidence="1">
    <location>
        <begin position="1550"/>
        <end position="1590"/>
    </location>
</feature>
<reference evidence="2 3" key="1">
    <citation type="submission" date="2019-04" db="EMBL/GenBank/DDBJ databases">
        <title>Streptomyces oryziradicis sp. nov., a novel actinomycete isolated from rhizosphere soil of rice (Oryza sativa L.).</title>
        <authorList>
            <person name="Li C."/>
        </authorList>
    </citation>
    <scope>NUCLEOTIDE SEQUENCE [LARGE SCALE GENOMIC DNA]</scope>
    <source>
        <strain evidence="2 3">NEAU-C40</strain>
    </source>
</reference>
<evidence type="ECO:0000313" key="2">
    <source>
        <dbReference type="EMBL" id="TKA06652.1"/>
    </source>
</evidence>
<dbReference type="NCBIfam" id="TIGR03696">
    <property type="entry name" value="Rhs_assc_core"/>
    <property type="match status" value="1"/>
</dbReference>
<organism evidence="2 3">
    <name type="scientific">Actinacidiphila oryziradicis</name>
    <dbReference type="NCBI Taxonomy" id="2571141"/>
    <lineage>
        <taxon>Bacteria</taxon>
        <taxon>Bacillati</taxon>
        <taxon>Actinomycetota</taxon>
        <taxon>Actinomycetes</taxon>
        <taxon>Kitasatosporales</taxon>
        <taxon>Streptomycetaceae</taxon>
        <taxon>Actinacidiphila</taxon>
    </lineage>
</organism>
<feature type="compositionally biased region" description="Polar residues" evidence="1">
    <location>
        <begin position="1580"/>
        <end position="1589"/>
    </location>
</feature>
<keyword evidence="3" id="KW-1185">Reference proteome</keyword>
<name>A0A4U0SBQ0_9ACTN</name>
<dbReference type="OrthoDB" id="5994822at2"/>
<protein>
    <submittedName>
        <fullName evidence="2">DNRLRE domain-containing protein</fullName>
    </submittedName>
</protein>
<sequence length="2071" mass="214884">MATALALLLVTEAAMTLSATGQAVAIPAHKARTISAVKSGSASTGPLSAPDAASALATARLRKRKVEILDQLTAKTTTWANPNGSLTTRSYAAPIRFKRAGQWVDVDTTLQVNAGGSVTPKAQPNGLVLASGGKNAVLADEGSGKHRVAVGWKGTLPKPSLKGTTATYANVAPGADVTVQATRTGFEENVILKSRPKAGYTVTIPVSANGLTAKQRKNGAITFTDAHGKVAGTIPAPVMWDAKVDAKSLEHPHRAPVKMTMSQAGDTVNLTLTPDTKFLADPKTRYPVTVDPSTSLSPLLDTFVENTDTTAEYASTDLKLGTYDGGTDVARSFLEFPVLQLDNTQILSSSLNLYEYWAGDCVQSAWELWESGESSSDTVWSNQPVWKSKYASTTQTKGYSSDCASPIAAGWVSIDPSTFLQYAGDNGYDVAYMGLRASDETDSSGWKRFYSANAAANVPYLSVTYNSYPMPSAPTVAPGVSSVSGSTTTLYTNTATPQLQAAVTDADGGNVMAQWNVYDTTGGANTKVISNLNGSWTASGGISSASVPAGTLVNGHTYTAWPYGYDGSLWSRQTVPNGLVFTIDTTKPGTPTVTSTDYPSGGWGKGAGQSGTFTITPPSGGTDTAGVVWQLDSGAQNTVATTGTAVNITATPPTDGPHTLTVSTRDNAGNLSASTIYSFNAGNGAVTSPTDGIRTARRVTLTAAAPSSTWQSVKFQYRRSAADTWTTIPVADVTSGGNAVGSWPVAVTSGASSPLVWDVADTLGDDGSVQVRAEFTDTSSAIHDSSAVTVTLDRAATQTASASVGPGTLNLSTGNYTLTGPDTSVFGMLVGQTLDSRTSQGSPPAGQIAPFGPGWQLAGGSATALTDFTEIRPVTSTAVELVRSAGSQVSFTKNSDGSWTPEPGAEAYTLSYSSSADSYTLTDTSGTTTVFTKSSTTAGVWAVASTSPAGSGTTVRYRFDSVTSGGITSMRLARMAAPTSAISDLNASCLTPATPALGCRVLELGYAAATTATGTTSGTFGDYTGQANKIVMWATDPSTGAETSKTVTQYAYDSTGALRQVWDPRITPNLVTAYTYTSAGRVATLTPPGQLPWTFTYGAAGTDGDTNAGRLLSVSRPTLTPGSASLTNGTATSTVVYDVPLTTSAGGPNAMGASDVAALAQADAPTDATAIFPADQIPTSNTGSGHLTSSSYTRAQIHYLDVNGRESNTASPGGHITTTDYDAFGYSARQLSAANRELALAASSNTELNVLGLAAMTTAQRANLLSTVDVRDSSGELLTDTYGPLHQVTLEHALAASGTSAARLAGSVVAARTHTHNTYDEGRPTDGATDVSGLVTTAVTGSAIAGYTTDADTRTTKTTYDWTLGQATKTTVDPAGLAITTATGYNAAGNVISNSQPSSTGSDAGTTTTTYYTATGSSPCGGHPEWADLVCQTAPAGAITGGGSNPSQRATTTTTYTLYGMPSTATQTANGVTRTTTISYDAAGRESTLAVSGGVGHAVQTTTTTYNTINGQPAKISTPDGAVNSWSYDQLDRGMSSTDADGNIAAVQYDALDRPTQTSDSAPSTTTYTYDTSKDPRGVPTTQTDSNAGAFSATYDADGNVSTESLPGSITLKIATDETGQAASRVYTDANGNVLLSDQAGYSGTGLEISRAQSTTGGLGVNNTYTYDAADRLSDVSQTVLTTSATTGATSTCTTRHYAFDKNSNRTGLTTAVGAAKAACPTSGGTTASHSYDSADRLVDSGYTYDALGRTTAEPSGTTTAYYANDLAYQQTSGASRVTWQVDPLGRSRSYTSETNTSGSWAQTAARTNHYDGSADSPSWIRESTSAYTRNINDMAGDLSAIYSSAKGDILLQLTNLHGDINMVLPINDSATPVLVMAADEYGIPLTGTSTSRYGWLGGKQRSSETPTGDVLMGARLYNPSLGRFLQTDPVFQGSANAYDYVDQNPVTGQDLDGTRSGSYCRNGKMWKYCRLYLSEYDTHQLIDALNWGASVTTGLAIAVGAAGGEGAAIVIGLISAFLWMSEGTVQWIDDRGHNRGIYLEVDFFADWQFSVRHWKWVRHWIPYWGTVAHQ</sequence>
<dbReference type="EMBL" id="SUMC01000035">
    <property type="protein sequence ID" value="TKA06652.1"/>
    <property type="molecule type" value="Genomic_DNA"/>
</dbReference>
<dbReference type="PANTHER" id="PTHR32305">
    <property type="match status" value="1"/>
</dbReference>
<dbReference type="Proteomes" id="UP000305778">
    <property type="component" value="Unassembled WGS sequence"/>
</dbReference>
<evidence type="ECO:0000313" key="3">
    <source>
        <dbReference type="Proteomes" id="UP000305778"/>
    </source>
</evidence>
<comment type="caution">
    <text evidence="2">The sequence shown here is derived from an EMBL/GenBank/DDBJ whole genome shotgun (WGS) entry which is preliminary data.</text>
</comment>
<dbReference type="InterPro" id="IPR022385">
    <property type="entry name" value="Rhs_assc_core"/>
</dbReference>
<dbReference type="InterPro" id="IPR050708">
    <property type="entry name" value="T6SS_VgrG/RHS"/>
</dbReference>